<dbReference type="EMBL" id="JAAIUW010000001">
    <property type="protein sequence ID" value="KAF7844472.1"/>
    <property type="molecule type" value="Genomic_DNA"/>
</dbReference>
<keyword evidence="1" id="KW-0067">ATP-binding</keyword>
<dbReference type="InterPro" id="IPR010285">
    <property type="entry name" value="DNA_helicase_pif1-like_DEAD"/>
</dbReference>
<evidence type="ECO:0000256" key="1">
    <source>
        <dbReference type="RuleBase" id="RU363044"/>
    </source>
</evidence>
<keyword evidence="1" id="KW-0378">Hydrolase</keyword>
<dbReference type="EC" id="5.6.2.3" evidence="1"/>
<dbReference type="InterPro" id="IPR049163">
    <property type="entry name" value="Pif1-like_2B_dom"/>
</dbReference>
<feature type="domain" description="DNA helicase Pif1-like DEAD-box helicase" evidence="2">
    <location>
        <begin position="295"/>
        <end position="398"/>
    </location>
</feature>
<dbReference type="PANTHER" id="PTHR10492:SF101">
    <property type="entry name" value="ATP-DEPENDENT DNA HELICASE"/>
    <property type="match status" value="1"/>
</dbReference>
<evidence type="ECO:0000313" key="6">
    <source>
        <dbReference type="Proteomes" id="UP000634136"/>
    </source>
</evidence>
<feature type="domain" description="DNA helicase Pif1-like 2B" evidence="4">
    <location>
        <begin position="484"/>
        <end position="525"/>
    </location>
</feature>
<dbReference type="Proteomes" id="UP000634136">
    <property type="component" value="Unassembled WGS sequence"/>
</dbReference>
<name>A0A835CMI3_9FABA</name>
<keyword evidence="1" id="KW-0547">Nucleotide-binding</keyword>
<dbReference type="OrthoDB" id="272985at2759"/>
<dbReference type="GO" id="GO:0043139">
    <property type="term" value="F:5'-3' DNA helicase activity"/>
    <property type="evidence" value="ECO:0007669"/>
    <property type="project" value="UniProtKB-EC"/>
</dbReference>
<keyword evidence="1" id="KW-0234">DNA repair</keyword>
<keyword evidence="1" id="KW-0227">DNA damage</keyword>
<dbReference type="SUPFAM" id="SSF52540">
    <property type="entry name" value="P-loop containing nucleoside triphosphate hydrolases"/>
    <property type="match status" value="1"/>
</dbReference>
<comment type="caution">
    <text evidence="5">The sequence shown here is derived from an EMBL/GenBank/DDBJ whole genome shotgun (WGS) entry which is preliminary data.</text>
</comment>
<reference evidence="5" key="1">
    <citation type="submission" date="2020-09" db="EMBL/GenBank/DDBJ databases">
        <title>Genome-Enabled Discovery of Anthraquinone Biosynthesis in Senna tora.</title>
        <authorList>
            <person name="Kang S.-H."/>
            <person name="Pandey R.P."/>
            <person name="Lee C.-M."/>
            <person name="Sim J.-S."/>
            <person name="Jeong J.-T."/>
            <person name="Choi B.-S."/>
            <person name="Jung M."/>
            <person name="Ginzburg D."/>
            <person name="Zhao K."/>
            <person name="Won S.Y."/>
            <person name="Oh T.-J."/>
            <person name="Yu Y."/>
            <person name="Kim N.-H."/>
            <person name="Lee O.R."/>
            <person name="Lee T.-H."/>
            <person name="Bashyal P."/>
            <person name="Kim T.-S."/>
            <person name="Lee W.-H."/>
            <person name="Kawkins C."/>
            <person name="Kim C.-K."/>
            <person name="Kim J.S."/>
            <person name="Ahn B.O."/>
            <person name="Rhee S.Y."/>
            <person name="Sohng J.K."/>
        </authorList>
    </citation>
    <scope>NUCLEOTIDE SEQUENCE</scope>
    <source>
        <tissue evidence="5">Leaf</tissue>
    </source>
</reference>
<keyword evidence="1 5" id="KW-0347">Helicase</keyword>
<evidence type="ECO:0000259" key="3">
    <source>
        <dbReference type="Pfam" id="PF14214"/>
    </source>
</evidence>
<dbReference type="GO" id="GO:0000723">
    <property type="term" value="P:telomere maintenance"/>
    <property type="evidence" value="ECO:0007669"/>
    <property type="project" value="InterPro"/>
</dbReference>
<dbReference type="PANTHER" id="PTHR10492">
    <property type="match status" value="1"/>
</dbReference>
<dbReference type="GO" id="GO:0006310">
    <property type="term" value="P:DNA recombination"/>
    <property type="evidence" value="ECO:0007669"/>
    <property type="project" value="UniProtKB-KW"/>
</dbReference>
<dbReference type="InterPro" id="IPR027417">
    <property type="entry name" value="P-loop_NTPase"/>
</dbReference>
<dbReference type="Gene3D" id="3.40.50.300">
    <property type="entry name" value="P-loop containing nucleotide triphosphate hydrolases"/>
    <property type="match status" value="1"/>
</dbReference>
<evidence type="ECO:0000313" key="5">
    <source>
        <dbReference type="EMBL" id="KAF7844472.1"/>
    </source>
</evidence>
<proteinExistence type="inferred from homology"/>
<protein>
    <recommendedName>
        <fullName evidence="1">ATP-dependent DNA helicase</fullName>
        <ecNumber evidence="1">5.6.2.3</ecNumber>
    </recommendedName>
</protein>
<organism evidence="5 6">
    <name type="scientific">Senna tora</name>
    <dbReference type="NCBI Taxonomy" id="362788"/>
    <lineage>
        <taxon>Eukaryota</taxon>
        <taxon>Viridiplantae</taxon>
        <taxon>Streptophyta</taxon>
        <taxon>Embryophyta</taxon>
        <taxon>Tracheophyta</taxon>
        <taxon>Spermatophyta</taxon>
        <taxon>Magnoliopsida</taxon>
        <taxon>eudicotyledons</taxon>
        <taxon>Gunneridae</taxon>
        <taxon>Pentapetalae</taxon>
        <taxon>rosids</taxon>
        <taxon>fabids</taxon>
        <taxon>Fabales</taxon>
        <taxon>Fabaceae</taxon>
        <taxon>Caesalpinioideae</taxon>
        <taxon>Cassia clade</taxon>
        <taxon>Senna</taxon>
    </lineage>
</organism>
<comment type="catalytic activity">
    <reaction evidence="1">
        <text>ATP + H2O = ADP + phosphate + H(+)</text>
        <dbReference type="Rhea" id="RHEA:13065"/>
        <dbReference type="ChEBI" id="CHEBI:15377"/>
        <dbReference type="ChEBI" id="CHEBI:15378"/>
        <dbReference type="ChEBI" id="CHEBI:30616"/>
        <dbReference type="ChEBI" id="CHEBI:43474"/>
        <dbReference type="ChEBI" id="CHEBI:456216"/>
        <dbReference type="EC" id="5.6.2.3"/>
    </reaction>
</comment>
<dbReference type="GO" id="GO:0016787">
    <property type="term" value="F:hydrolase activity"/>
    <property type="evidence" value="ECO:0007669"/>
    <property type="project" value="UniProtKB-KW"/>
</dbReference>
<gene>
    <name evidence="5" type="ORF">G2W53_001377</name>
</gene>
<dbReference type="Pfam" id="PF05970">
    <property type="entry name" value="PIF1"/>
    <property type="match status" value="1"/>
</dbReference>
<dbReference type="Pfam" id="PF21530">
    <property type="entry name" value="Pif1_2B_dom"/>
    <property type="match status" value="1"/>
</dbReference>
<dbReference type="GO" id="GO:0005524">
    <property type="term" value="F:ATP binding"/>
    <property type="evidence" value="ECO:0007669"/>
    <property type="project" value="UniProtKB-KW"/>
</dbReference>
<dbReference type="AlphaFoldDB" id="A0A835CMI3"/>
<comment type="cofactor">
    <cofactor evidence="1">
        <name>Mg(2+)</name>
        <dbReference type="ChEBI" id="CHEBI:18420"/>
    </cofactor>
</comment>
<keyword evidence="6" id="KW-1185">Reference proteome</keyword>
<feature type="domain" description="Helitron helicase-like" evidence="3">
    <location>
        <begin position="34"/>
        <end position="115"/>
    </location>
</feature>
<dbReference type="GO" id="GO:0006281">
    <property type="term" value="P:DNA repair"/>
    <property type="evidence" value="ECO:0007669"/>
    <property type="project" value="UniProtKB-KW"/>
</dbReference>
<evidence type="ECO:0000259" key="4">
    <source>
        <dbReference type="Pfam" id="PF21530"/>
    </source>
</evidence>
<comment type="similarity">
    <text evidence="1">Belongs to the helicase family.</text>
</comment>
<sequence length="527" mass="59322">MFPCGEDSYHQDALFRFADFNSTKKERTFTLKQYFAFILQDRRADFNIFLRCGKLTQQFIVHGYTMIESQRLLYIRLHKKDLRADSYITLTQALPRGEATSSSIGKRIVLPSSFTREYKLTNEALIDSVICAKIPDPDSNPKLFEAVSTFMIYGPCGLDRKSSPCMDIALAEIENLLNINGRSLSDYPPMPMPSVALLRNIENLLISEELNYDRNALKSEHANLLSSLTYEQRFIYDTIISAVKEKKPGMFSIDGFGGSGMTYIWKTLTSAIRSNGDIVLAVASSGIASQLIPGGSDIAKLMVQTKLTIWNEPPMAHWHCFEVLDRTLRDIMHSQNAELTNQPFGGNVVLFGGGSRQILPVIPRATLEDIVLASLNASYLWSSCQVLTLTKNMRLAPDDDVLIHSVDEPVQSIVHNTYPNFLENYHNHAYSRYRTIMSPTLDDVAQVNEYMLGLLPGEEHTYLISDTNCNQDPKSQLAEVYTTEFLNTISSSGLPYHQFKLKVDAPVMLLHNIDHSMGLCNGTRLNN</sequence>
<dbReference type="Pfam" id="PF14214">
    <property type="entry name" value="Helitron_like_N"/>
    <property type="match status" value="1"/>
</dbReference>
<keyword evidence="1" id="KW-0233">DNA recombination</keyword>
<accession>A0A835CMI3</accession>
<evidence type="ECO:0000259" key="2">
    <source>
        <dbReference type="Pfam" id="PF05970"/>
    </source>
</evidence>
<dbReference type="InterPro" id="IPR025476">
    <property type="entry name" value="Helitron_helicase-like"/>
</dbReference>